<name>A0ABN9TI76_9DINO</name>
<sequence length="165" mass="18255">MEREAVERDAITCTAAARACEKGRQWRLALLLLASAISRLLSLGLVGCSATLGACEKGRQWERALLLWLGMRRGRLTPDAVVHEAVLTSLARSQQAPRAPRLRRLLQLPGEPELCQLAGGAGRLPRRGRGHQWNTPPSRLFLLGAGRGDASVYCAMVQRWRGRRR</sequence>
<evidence type="ECO:0000313" key="1">
    <source>
        <dbReference type="EMBL" id="CAK0845635.1"/>
    </source>
</evidence>
<dbReference type="Gene3D" id="1.25.40.10">
    <property type="entry name" value="Tetratricopeptide repeat domain"/>
    <property type="match status" value="1"/>
</dbReference>
<dbReference type="InterPro" id="IPR011990">
    <property type="entry name" value="TPR-like_helical_dom_sf"/>
</dbReference>
<protein>
    <submittedName>
        <fullName evidence="1">Uncharacterized protein</fullName>
    </submittedName>
</protein>
<comment type="caution">
    <text evidence="1">The sequence shown here is derived from an EMBL/GenBank/DDBJ whole genome shotgun (WGS) entry which is preliminary data.</text>
</comment>
<keyword evidence="2" id="KW-1185">Reference proteome</keyword>
<evidence type="ECO:0000313" key="2">
    <source>
        <dbReference type="Proteomes" id="UP001189429"/>
    </source>
</evidence>
<proteinExistence type="predicted"/>
<gene>
    <name evidence="1" type="ORF">PCOR1329_LOCUS39364</name>
</gene>
<dbReference type="EMBL" id="CAUYUJ010014753">
    <property type="protein sequence ID" value="CAK0845635.1"/>
    <property type="molecule type" value="Genomic_DNA"/>
</dbReference>
<accession>A0ABN9TI76</accession>
<organism evidence="1 2">
    <name type="scientific">Prorocentrum cordatum</name>
    <dbReference type="NCBI Taxonomy" id="2364126"/>
    <lineage>
        <taxon>Eukaryota</taxon>
        <taxon>Sar</taxon>
        <taxon>Alveolata</taxon>
        <taxon>Dinophyceae</taxon>
        <taxon>Prorocentrales</taxon>
        <taxon>Prorocentraceae</taxon>
        <taxon>Prorocentrum</taxon>
    </lineage>
</organism>
<reference evidence="1" key="1">
    <citation type="submission" date="2023-10" db="EMBL/GenBank/DDBJ databases">
        <authorList>
            <person name="Chen Y."/>
            <person name="Shah S."/>
            <person name="Dougan E. K."/>
            <person name="Thang M."/>
            <person name="Chan C."/>
        </authorList>
    </citation>
    <scope>NUCLEOTIDE SEQUENCE [LARGE SCALE GENOMIC DNA]</scope>
</reference>
<dbReference type="Proteomes" id="UP001189429">
    <property type="component" value="Unassembled WGS sequence"/>
</dbReference>